<organism evidence="7 8">
    <name type="scientific">Aspergillus nanangensis</name>
    <dbReference type="NCBI Taxonomy" id="2582783"/>
    <lineage>
        <taxon>Eukaryota</taxon>
        <taxon>Fungi</taxon>
        <taxon>Dikarya</taxon>
        <taxon>Ascomycota</taxon>
        <taxon>Pezizomycotina</taxon>
        <taxon>Eurotiomycetes</taxon>
        <taxon>Eurotiomycetidae</taxon>
        <taxon>Eurotiales</taxon>
        <taxon>Aspergillaceae</taxon>
        <taxon>Aspergillus</taxon>
        <taxon>Aspergillus subgen. Circumdati</taxon>
    </lineage>
</organism>
<dbReference type="Proteomes" id="UP001194746">
    <property type="component" value="Unassembled WGS sequence"/>
</dbReference>
<evidence type="ECO:0000256" key="4">
    <source>
        <dbReference type="ARBA" id="ARBA00023242"/>
    </source>
</evidence>
<feature type="compositionally biased region" description="Polar residues" evidence="5">
    <location>
        <begin position="727"/>
        <end position="738"/>
    </location>
</feature>
<feature type="compositionally biased region" description="Polar residues" evidence="5">
    <location>
        <begin position="500"/>
        <end position="509"/>
    </location>
</feature>
<dbReference type="InterPro" id="IPR011989">
    <property type="entry name" value="ARM-like"/>
</dbReference>
<feature type="compositionally biased region" description="Acidic residues" evidence="5">
    <location>
        <begin position="765"/>
        <end position="778"/>
    </location>
</feature>
<dbReference type="PANTHER" id="PTHR34105">
    <property type="entry name" value="PROLINE-, GLUTAMIC ACID- AND LEUCINE-RICH PROTEIN 1"/>
    <property type="match status" value="1"/>
</dbReference>
<evidence type="ECO:0000256" key="2">
    <source>
        <dbReference type="ARBA" id="ARBA00010511"/>
    </source>
</evidence>
<evidence type="ECO:0000313" key="8">
    <source>
        <dbReference type="Proteomes" id="UP001194746"/>
    </source>
</evidence>
<protein>
    <recommendedName>
        <fullName evidence="3">Pre-rRNA-processing protein RIX1</fullName>
    </recommendedName>
</protein>
<dbReference type="AlphaFoldDB" id="A0AAD4CQQ7"/>
<reference evidence="7" key="1">
    <citation type="journal article" date="2019" name="Beilstein J. Org. Chem.">
        <title>Nanangenines: drimane sesquiterpenoids as the dominant metabolite cohort of a novel Australian fungus, Aspergillus nanangensis.</title>
        <authorList>
            <person name="Lacey H.J."/>
            <person name="Gilchrist C.L.M."/>
            <person name="Crombie A."/>
            <person name="Kalaitzis J.A."/>
            <person name="Vuong D."/>
            <person name="Rutledge P.J."/>
            <person name="Turner P."/>
            <person name="Pitt J.I."/>
            <person name="Lacey E."/>
            <person name="Chooi Y.H."/>
            <person name="Piggott A.M."/>
        </authorList>
    </citation>
    <scope>NUCLEOTIDE SEQUENCE</scope>
    <source>
        <strain evidence="7">MST-FP2251</strain>
    </source>
</reference>
<dbReference type="EMBL" id="VCAU01000022">
    <property type="protein sequence ID" value="KAF9890956.1"/>
    <property type="molecule type" value="Genomic_DNA"/>
</dbReference>
<evidence type="ECO:0000256" key="3">
    <source>
        <dbReference type="ARBA" id="ARBA00021502"/>
    </source>
</evidence>
<feature type="compositionally biased region" description="Low complexity" evidence="5">
    <location>
        <begin position="475"/>
        <end position="486"/>
    </location>
</feature>
<comment type="caution">
    <text evidence="7">The sequence shown here is derived from an EMBL/GenBank/DDBJ whole genome shotgun (WGS) entry which is preliminary data.</text>
</comment>
<feature type="compositionally biased region" description="Acidic residues" evidence="5">
    <location>
        <begin position="749"/>
        <end position="758"/>
    </location>
</feature>
<dbReference type="GO" id="GO:0006364">
    <property type="term" value="P:rRNA processing"/>
    <property type="evidence" value="ECO:0007669"/>
    <property type="project" value="TreeGrafter"/>
</dbReference>
<feature type="compositionally biased region" description="Low complexity" evidence="5">
    <location>
        <begin position="739"/>
        <end position="748"/>
    </location>
</feature>
<dbReference type="GO" id="GO:0005634">
    <property type="term" value="C:nucleus"/>
    <property type="evidence" value="ECO:0007669"/>
    <property type="project" value="UniProtKB-SubCell"/>
</dbReference>
<evidence type="ECO:0000256" key="1">
    <source>
        <dbReference type="ARBA" id="ARBA00004123"/>
    </source>
</evidence>
<dbReference type="InterPro" id="IPR016024">
    <property type="entry name" value="ARM-type_fold"/>
</dbReference>
<feature type="compositionally biased region" description="Acidic residues" evidence="5">
    <location>
        <begin position="609"/>
        <end position="619"/>
    </location>
</feature>
<reference evidence="7" key="2">
    <citation type="submission" date="2020-02" db="EMBL/GenBank/DDBJ databases">
        <authorList>
            <person name="Gilchrist C.L.M."/>
            <person name="Chooi Y.-H."/>
        </authorList>
    </citation>
    <scope>NUCLEOTIDE SEQUENCE</scope>
    <source>
        <strain evidence="7">MST-FP2251</strain>
    </source>
</reference>
<dbReference type="PANTHER" id="PTHR34105:SF1">
    <property type="entry name" value="PROLINE-, GLUTAMIC ACID- AND LEUCINE-RICH PROTEIN 1"/>
    <property type="match status" value="1"/>
</dbReference>
<feature type="region of interest" description="Disordered" evidence="5">
    <location>
        <begin position="475"/>
        <end position="510"/>
    </location>
</feature>
<evidence type="ECO:0000313" key="7">
    <source>
        <dbReference type="EMBL" id="KAF9890956.1"/>
    </source>
</evidence>
<dbReference type="Gene3D" id="1.25.10.10">
    <property type="entry name" value="Leucine-rich Repeat Variant"/>
    <property type="match status" value="1"/>
</dbReference>
<keyword evidence="4" id="KW-0539">Nucleus</keyword>
<accession>A0AAD4CQQ7</accession>
<gene>
    <name evidence="7" type="ORF">FE257_005213</name>
</gene>
<keyword evidence="8" id="KW-1185">Reference proteome</keyword>
<sequence length="778" mass="84211">MASLSMSLHAVNHRLTNIPVKQLPPLASCLAAALSNCAELLATPRSQKAAKTDPDSVAQVHKLITRLTSLLQDRTPEGRWTAVVLVKAVVEAGQWAVLDECEPFVRGLMAILTKPDPVSTKKMCIITLTRIFHLTYPYRTLVQKITTPSLPGFVTSSLNLISVKPSSEPTRTLKPNTPFLETVLRAFIELIARHPTVFRPFTAQIHGILQTIISATSPTFPEHVVDLAERLFVLLHVCAPKNTSGEEWKKACQMTVHSIHDTAHYVFRAVVEQWESTDPAMRQTSRSQNYGQPVAALEPDALGLSAWQGLDAGVNRLVVLLRLLSRFLTTATASTIALPIGSILDLTSRLTSLTVPSNAKAAHANPQIGRVERENLFAELPRVHVACMDVLSNLVGVLETGAIPVVQTILEQSLWVFRAEKSIREVRTSMYDLVRVLLEHTGPSMTKQTVASLTVLLKSCCQDILPLPSDQAAAQTTTSSKSNQSTVNADSFLDPKLKQGPNSDNSSSFPGLKRAAAELLPTILTNVPTEYLSPALRAEVDRTIILTSDKDAMLASVLNPVPATQGRGVGPSIIPFLARSYASELEVEALIRPRMPVLMNTRGLVSYNDIDDDEEDEEEVHAPSAESRTAPENSGFLQHSATPILHSNLMDTDPPVKSPPSTNKRTHIDGSEPQPPASSFDAKTVSSKKPRVESDDIAVSTQLQLSLDKASPAAFPDPADISPPAPVTTSQPTLFSTNAAAATAVAAEAAEDESEDELPALNIEPDTDDDEEDVDMAD</sequence>
<feature type="domain" description="Pre-rRNA-processing protein RIX1 N-terminal" evidence="6">
    <location>
        <begin position="8"/>
        <end position="218"/>
    </location>
</feature>
<dbReference type="Pfam" id="PF08167">
    <property type="entry name" value="RIX1"/>
    <property type="match status" value="1"/>
</dbReference>
<comment type="similarity">
    <text evidence="2">Belongs to the RIX1/PELP1 family.</text>
</comment>
<dbReference type="SUPFAM" id="SSF48371">
    <property type="entry name" value="ARM repeat"/>
    <property type="match status" value="1"/>
</dbReference>
<evidence type="ECO:0000256" key="5">
    <source>
        <dbReference type="SAM" id="MobiDB-lite"/>
    </source>
</evidence>
<dbReference type="InterPro" id="IPR012583">
    <property type="entry name" value="RIX1_N"/>
</dbReference>
<comment type="subcellular location">
    <subcellularLocation>
        <location evidence="1">Nucleus</location>
    </subcellularLocation>
</comment>
<evidence type="ECO:0000259" key="6">
    <source>
        <dbReference type="Pfam" id="PF08167"/>
    </source>
</evidence>
<name>A0AAD4CQQ7_ASPNN</name>
<feature type="region of interest" description="Disordered" evidence="5">
    <location>
        <begin position="609"/>
        <end position="778"/>
    </location>
</feature>
<proteinExistence type="inferred from homology"/>
<feature type="compositionally biased region" description="Polar residues" evidence="5">
    <location>
        <begin position="626"/>
        <end position="641"/>
    </location>
</feature>